<dbReference type="PRINTS" id="PR00413">
    <property type="entry name" value="HADHALOGNASE"/>
</dbReference>
<gene>
    <name evidence="4" type="ORF">ALQ15_113723</name>
</gene>
<organism evidence="4 5">
    <name type="scientific">Pseudomonas syringae pv. actinidiae</name>
    <dbReference type="NCBI Taxonomy" id="103796"/>
    <lineage>
        <taxon>Bacteria</taxon>
        <taxon>Pseudomonadati</taxon>
        <taxon>Pseudomonadota</taxon>
        <taxon>Gammaproteobacteria</taxon>
        <taxon>Pseudomonadales</taxon>
        <taxon>Pseudomonadaceae</taxon>
        <taxon>Pseudomonas</taxon>
        <taxon>Pseudomonas syringae</taxon>
    </lineage>
</organism>
<dbReference type="GO" id="GO:0009231">
    <property type="term" value="P:riboflavin biosynthetic process"/>
    <property type="evidence" value="ECO:0007669"/>
    <property type="project" value="TreeGrafter"/>
</dbReference>
<comment type="cofactor">
    <cofactor evidence="1">
        <name>Mg(2+)</name>
        <dbReference type="ChEBI" id="CHEBI:18420"/>
    </cofactor>
</comment>
<dbReference type="PANTHER" id="PTHR46470">
    <property type="entry name" value="N-ACYLNEURAMINATE-9-PHOSPHATASE"/>
    <property type="match status" value="1"/>
</dbReference>
<dbReference type="Gene3D" id="1.20.120.1600">
    <property type="match status" value="1"/>
</dbReference>
<proteinExistence type="predicted"/>
<sequence length="330" mass="37082">MRRTTPYSSASKASASARARFKCGSRRPVRGSWGRTCTRTCCVTRSPVTCWSLHRTCAPCRSCWVMRISRPRRYTRTWTSSIWLLFMTAPIPEPNVKELQMIKLVTFDLDDTLWDTAPAIAGAEVTLRDWLGENAPRLGAIPVEHLWEIRSRLVTEDPSFKHRISALRRRVLFHALEDAGYDPDEAQDLADRGFEVFLHGRHQVQIFPEVQPMLEILAKTFTLGVITNGNADVRRLGLADYFAFALCAEDLGIGKPDPAPFVEALRRAKVDAGAAVHVGDHPKDDIAGAQQAGMRAIWYNPQGKAWDADRLPDAEIHNLSQLPEVLARWA</sequence>
<dbReference type="GO" id="GO:0016787">
    <property type="term" value="F:hydrolase activity"/>
    <property type="evidence" value="ECO:0007669"/>
    <property type="project" value="UniProtKB-KW"/>
</dbReference>
<dbReference type="AlphaFoldDB" id="A0A7Z6Y0I3"/>
<dbReference type="InterPro" id="IPR023214">
    <property type="entry name" value="HAD_sf"/>
</dbReference>
<evidence type="ECO:0000313" key="5">
    <source>
        <dbReference type="Proteomes" id="UP000282289"/>
    </source>
</evidence>
<dbReference type="Proteomes" id="UP000282289">
    <property type="component" value="Unassembled WGS sequence"/>
</dbReference>
<evidence type="ECO:0000313" key="4">
    <source>
        <dbReference type="EMBL" id="RMP84691.1"/>
    </source>
</evidence>
<dbReference type="InterPro" id="IPR036412">
    <property type="entry name" value="HAD-like_sf"/>
</dbReference>
<dbReference type="Gene3D" id="3.40.50.1000">
    <property type="entry name" value="HAD superfamily/HAD-like"/>
    <property type="match status" value="1"/>
</dbReference>
<dbReference type="SFLD" id="SFLDS00003">
    <property type="entry name" value="Haloacid_Dehalogenase"/>
    <property type="match status" value="1"/>
</dbReference>
<dbReference type="EMBL" id="RBQT01000007">
    <property type="protein sequence ID" value="RMP84691.1"/>
    <property type="molecule type" value="Genomic_DNA"/>
</dbReference>
<protein>
    <submittedName>
        <fullName evidence="4">HAD-superfamily hydrolase, subfamily IA</fullName>
    </submittedName>
</protein>
<dbReference type="NCBIfam" id="TIGR01509">
    <property type="entry name" value="HAD-SF-IA-v3"/>
    <property type="match status" value="1"/>
</dbReference>
<keyword evidence="3" id="KW-0460">Magnesium</keyword>
<keyword evidence="2 4" id="KW-0378">Hydrolase</keyword>
<accession>A0A7Z6Y0I3</accession>
<name>A0A7Z6Y0I3_PSESF</name>
<evidence type="ECO:0000256" key="3">
    <source>
        <dbReference type="ARBA" id="ARBA00022842"/>
    </source>
</evidence>
<reference evidence="4 5" key="1">
    <citation type="submission" date="2018-08" db="EMBL/GenBank/DDBJ databases">
        <title>Recombination of ecologically and evolutionarily significant loci maintains genetic cohesion in the Pseudomonas syringae species complex.</title>
        <authorList>
            <person name="Dillon M."/>
            <person name="Thakur S."/>
            <person name="Almeida R.N.D."/>
            <person name="Weir B.S."/>
            <person name="Guttman D.S."/>
        </authorList>
    </citation>
    <scope>NUCLEOTIDE SEQUENCE [LARGE SCALE GENOMIC DNA]</scope>
    <source>
        <strain evidence="4 5">ICMP 19589</strain>
    </source>
</reference>
<comment type="caution">
    <text evidence="4">The sequence shown here is derived from an EMBL/GenBank/DDBJ whole genome shotgun (WGS) entry which is preliminary data.</text>
</comment>
<dbReference type="InterPro" id="IPR051400">
    <property type="entry name" value="HAD-like_hydrolase"/>
</dbReference>
<dbReference type="NCBIfam" id="TIGR01549">
    <property type="entry name" value="HAD-SF-IA-v1"/>
    <property type="match status" value="1"/>
</dbReference>
<dbReference type="InterPro" id="IPR006439">
    <property type="entry name" value="HAD-SF_hydro_IA"/>
</dbReference>
<dbReference type="SFLD" id="SFLDG01129">
    <property type="entry name" value="C1.5:_HAD__Beta-PGM__Phosphata"/>
    <property type="match status" value="1"/>
</dbReference>
<dbReference type="SUPFAM" id="SSF56784">
    <property type="entry name" value="HAD-like"/>
    <property type="match status" value="1"/>
</dbReference>
<evidence type="ECO:0000256" key="1">
    <source>
        <dbReference type="ARBA" id="ARBA00001946"/>
    </source>
</evidence>
<dbReference type="PANTHER" id="PTHR46470:SF4">
    <property type="entry name" value="5-AMINO-6-(5-PHOSPHO-D-RIBITYLAMINO)URACIL PHOSPHATASE YIGB"/>
    <property type="match status" value="1"/>
</dbReference>
<dbReference type="Pfam" id="PF00702">
    <property type="entry name" value="Hydrolase"/>
    <property type="match status" value="1"/>
</dbReference>
<evidence type="ECO:0000256" key="2">
    <source>
        <dbReference type="ARBA" id="ARBA00022801"/>
    </source>
</evidence>